<accession>A0A6I9S6E8</accession>
<comment type="subcellular location">
    <subcellularLocation>
        <location evidence="1">Golgi apparatus membrane</location>
        <topology evidence="1">Single-pass type II membrane protein</topology>
    </subcellularLocation>
</comment>
<dbReference type="OrthoDB" id="630188at2759"/>
<dbReference type="GeneID" id="105057108"/>
<dbReference type="InterPro" id="IPR029962">
    <property type="entry name" value="TBL"/>
</dbReference>
<feature type="domain" description="Trichome birefringence-like C-terminal" evidence="9">
    <location>
        <begin position="164"/>
        <end position="451"/>
    </location>
</feature>
<evidence type="ECO:0000256" key="5">
    <source>
        <dbReference type="ARBA" id="ARBA00022989"/>
    </source>
</evidence>
<feature type="domain" description="Trichome birefringence-like N-terminal" evidence="10">
    <location>
        <begin position="110"/>
        <end position="163"/>
    </location>
</feature>
<protein>
    <submittedName>
        <fullName evidence="12">Protein trichome birefringence-like 3 isoform X1</fullName>
    </submittedName>
</protein>
<evidence type="ECO:0000259" key="9">
    <source>
        <dbReference type="Pfam" id="PF13839"/>
    </source>
</evidence>
<keyword evidence="3 8" id="KW-0812">Transmembrane</keyword>
<evidence type="ECO:0000256" key="4">
    <source>
        <dbReference type="ARBA" id="ARBA00022968"/>
    </source>
</evidence>
<dbReference type="Pfam" id="PF13839">
    <property type="entry name" value="PC-Esterase"/>
    <property type="match status" value="1"/>
</dbReference>
<dbReference type="InterPro" id="IPR025846">
    <property type="entry name" value="TBL_N"/>
</dbReference>
<evidence type="ECO:0000313" key="11">
    <source>
        <dbReference type="Proteomes" id="UP000504607"/>
    </source>
</evidence>
<dbReference type="KEGG" id="egu:105057108"/>
<keyword evidence="4" id="KW-0735">Signal-anchor</keyword>
<dbReference type="InParanoid" id="A0A6I9S6E8"/>
<dbReference type="PANTHER" id="PTHR32285:SF7">
    <property type="entry name" value="PROTEIN TRICHOME BIREFRINGENCE-LIKE 3"/>
    <property type="match status" value="1"/>
</dbReference>
<dbReference type="InterPro" id="IPR026057">
    <property type="entry name" value="TBL_C"/>
</dbReference>
<dbReference type="Proteomes" id="UP000504607">
    <property type="component" value="Chromosome 14"/>
</dbReference>
<feature type="transmembrane region" description="Helical" evidence="8">
    <location>
        <begin position="35"/>
        <end position="54"/>
    </location>
</feature>
<gene>
    <name evidence="12" type="primary">LOC105057108</name>
</gene>
<sequence length="453" mass="51648">MFPLPYILTLEEAVLSPDLLPPLCVDSMKMSRGKLPLSVMAVVISAVALAGVIFTEDLRALTGTFIFKLIACSRKDAVTNSSKVSSEEKEKASNEDDIVDEDKISFNPNECSVMNGKWVFNSSKKPPYTDQTCPYVDRQVACMRNGRPDMDYLYWEWQLDDCNLPRFDAADVLEKLRGKRLMFVGDSLQRGQWESFVCLVESHIPEGQKSMNRSRKLSIFRAEEYNATIEFYWAPFLVESNSDAHIIIDTSKRILHVDSVSKHAQHWIGADILIFNTYVWWMSGHRIKSVWGSFANGDEGFEELDAVVAYRIGLKTWANWIDSNVNPNMTRVFFITMSPAHIRSSDWNHKKGIKCYNETRPVMKRGYWGSGSDKGMMNVVASVVGRMKVPVTIVNITQLSEYRIDGHASVYTESQGQKLTNKQKARPRLYADCIHWCLPGVPDTWNQLLYAYL</sequence>
<evidence type="ECO:0000259" key="10">
    <source>
        <dbReference type="Pfam" id="PF14416"/>
    </source>
</evidence>
<keyword evidence="11" id="KW-1185">Reference proteome</keyword>
<evidence type="ECO:0000256" key="1">
    <source>
        <dbReference type="ARBA" id="ARBA00004323"/>
    </source>
</evidence>
<proteinExistence type="inferred from homology"/>
<keyword evidence="5 8" id="KW-1133">Transmembrane helix</keyword>
<evidence type="ECO:0000256" key="8">
    <source>
        <dbReference type="SAM" id="Phobius"/>
    </source>
</evidence>
<keyword evidence="7 8" id="KW-0472">Membrane</keyword>
<evidence type="ECO:0000256" key="3">
    <source>
        <dbReference type="ARBA" id="ARBA00022692"/>
    </source>
</evidence>
<dbReference type="GO" id="GO:1990538">
    <property type="term" value="F:xylan O-acetyltransferase activity"/>
    <property type="evidence" value="ECO:0007669"/>
    <property type="project" value="UniProtKB-ARBA"/>
</dbReference>
<comment type="similarity">
    <text evidence="2">Belongs to the PC-esterase family. TBL subfamily.</text>
</comment>
<evidence type="ECO:0000256" key="7">
    <source>
        <dbReference type="ARBA" id="ARBA00023136"/>
    </source>
</evidence>
<dbReference type="Pfam" id="PF14416">
    <property type="entry name" value="PMR5N"/>
    <property type="match status" value="1"/>
</dbReference>
<dbReference type="FunCoup" id="A0A6I9S6E8">
    <property type="interactions" value="752"/>
</dbReference>
<organism evidence="11 12">
    <name type="scientific">Elaeis guineensis var. tenera</name>
    <name type="common">Oil palm</name>
    <dbReference type="NCBI Taxonomy" id="51953"/>
    <lineage>
        <taxon>Eukaryota</taxon>
        <taxon>Viridiplantae</taxon>
        <taxon>Streptophyta</taxon>
        <taxon>Embryophyta</taxon>
        <taxon>Tracheophyta</taxon>
        <taxon>Spermatophyta</taxon>
        <taxon>Magnoliopsida</taxon>
        <taxon>Liliopsida</taxon>
        <taxon>Arecaceae</taxon>
        <taxon>Arecoideae</taxon>
        <taxon>Cocoseae</taxon>
        <taxon>Elaeidinae</taxon>
        <taxon>Elaeis</taxon>
    </lineage>
</organism>
<dbReference type="PANTHER" id="PTHR32285">
    <property type="entry name" value="PROTEIN TRICHOME BIREFRINGENCE-LIKE 9-RELATED"/>
    <property type="match status" value="1"/>
</dbReference>
<name>A0A6I9S6E8_ELAGV</name>
<keyword evidence="6" id="KW-0333">Golgi apparatus</keyword>
<dbReference type="GO" id="GO:0000139">
    <property type="term" value="C:Golgi membrane"/>
    <property type="evidence" value="ECO:0007669"/>
    <property type="project" value="UniProtKB-SubCell"/>
</dbReference>
<dbReference type="AlphaFoldDB" id="A0A6I9S6E8"/>
<dbReference type="RefSeq" id="XP_010937873.1">
    <property type="nucleotide sequence ID" value="XM_010939571.3"/>
</dbReference>
<evidence type="ECO:0000313" key="12">
    <source>
        <dbReference type="RefSeq" id="XP_010937873.1"/>
    </source>
</evidence>
<reference evidence="12" key="1">
    <citation type="submission" date="2025-08" db="UniProtKB">
        <authorList>
            <consortium name="RefSeq"/>
        </authorList>
    </citation>
    <scope>IDENTIFICATION</scope>
</reference>
<evidence type="ECO:0000256" key="2">
    <source>
        <dbReference type="ARBA" id="ARBA00007727"/>
    </source>
</evidence>
<evidence type="ECO:0000256" key="6">
    <source>
        <dbReference type="ARBA" id="ARBA00023034"/>
    </source>
</evidence>